<evidence type="ECO:0000256" key="1">
    <source>
        <dbReference type="SAM" id="MobiDB-lite"/>
    </source>
</evidence>
<reference evidence="2" key="1">
    <citation type="journal article" date="2023" name="bioRxiv">
        <title>Improved chromosome-level genome assembly for marigold (Tagetes erecta).</title>
        <authorList>
            <person name="Jiang F."/>
            <person name="Yuan L."/>
            <person name="Wang S."/>
            <person name="Wang H."/>
            <person name="Xu D."/>
            <person name="Wang A."/>
            <person name="Fan W."/>
        </authorList>
    </citation>
    <scope>NUCLEOTIDE SEQUENCE</scope>
    <source>
        <strain evidence="2">WSJ</strain>
        <tissue evidence="2">Leaf</tissue>
    </source>
</reference>
<feature type="compositionally biased region" description="Polar residues" evidence="1">
    <location>
        <begin position="19"/>
        <end position="29"/>
    </location>
</feature>
<dbReference type="AlphaFoldDB" id="A0AAD8L4P7"/>
<dbReference type="Proteomes" id="UP001229421">
    <property type="component" value="Unassembled WGS sequence"/>
</dbReference>
<comment type="caution">
    <text evidence="2">The sequence shown here is derived from an EMBL/GenBank/DDBJ whole genome shotgun (WGS) entry which is preliminary data.</text>
</comment>
<sequence>MDPNNPNNFPTADPPSFGAPTNNQNDPINHAYSVNVQSMSFSGRFSGGNMQPPSLGSVRPVVYSNPSAGAYNYASGGQQPPSLNDVGRRGGSQTGSSLTENQFAGSVVPGMSMTAPNFKIYNPNAFQKDN</sequence>
<accession>A0AAD8L4P7</accession>
<feature type="region of interest" description="Disordered" evidence="1">
    <location>
        <begin position="1"/>
        <end position="29"/>
    </location>
</feature>
<feature type="region of interest" description="Disordered" evidence="1">
    <location>
        <begin position="72"/>
        <end position="103"/>
    </location>
</feature>
<protein>
    <submittedName>
        <fullName evidence="2">Uncharacterized protein</fullName>
    </submittedName>
</protein>
<organism evidence="2 3">
    <name type="scientific">Tagetes erecta</name>
    <name type="common">African marigold</name>
    <dbReference type="NCBI Taxonomy" id="13708"/>
    <lineage>
        <taxon>Eukaryota</taxon>
        <taxon>Viridiplantae</taxon>
        <taxon>Streptophyta</taxon>
        <taxon>Embryophyta</taxon>
        <taxon>Tracheophyta</taxon>
        <taxon>Spermatophyta</taxon>
        <taxon>Magnoliopsida</taxon>
        <taxon>eudicotyledons</taxon>
        <taxon>Gunneridae</taxon>
        <taxon>Pentapetalae</taxon>
        <taxon>asterids</taxon>
        <taxon>campanulids</taxon>
        <taxon>Asterales</taxon>
        <taxon>Asteraceae</taxon>
        <taxon>Asteroideae</taxon>
        <taxon>Heliantheae alliance</taxon>
        <taxon>Tageteae</taxon>
        <taxon>Tagetes</taxon>
    </lineage>
</organism>
<feature type="compositionally biased region" description="Polar residues" evidence="1">
    <location>
        <begin position="1"/>
        <end position="10"/>
    </location>
</feature>
<gene>
    <name evidence="2" type="ORF">QVD17_09458</name>
</gene>
<evidence type="ECO:0000313" key="3">
    <source>
        <dbReference type="Proteomes" id="UP001229421"/>
    </source>
</evidence>
<evidence type="ECO:0000313" key="2">
    <source>
        <dbReference type="EMBL" id="KAK1432561.1"/>
    </source>
</evidence>
<feature type="compositionally biased region" description="Polar residues" evidence="1">
    <location>
        <begin position="94"/>
        <end position="103"/>
    </location>
</feature>
<keyword evidence="3" id="KW-1185">Reference proteome</keyword>
<dbReference type="EMBL" id="JAUHHV010000002">
    <property type="protein sequence ID" value="KAK1432561.1"/>
    <property type="molecule type" value="Genomic_DNA"/>
</dbReference>
<name>A0AAD8L4P7_TARER</name>
<proteinExistence type="predicted"/>